<protein>
    <recommendedName>
        <fullName evidence="1">Rhodanese domain-containing protein</fullName>
    </recommendedName>
</protein>
<dbReference type="SMART" id="SM00450">
    <property type="entry name" value="RHOD"/>
    <property type="match status" value="1"/>
</dbReference>
<dbReference type="RefSeq" id="WP_189611465.1">
    <property type="nucleotide sequence ID" value="NZ_BMXR01000010.1"/>
</dbReference>
<comment type="caution">
    <text evidence="2">The sequence shown here is derived from an EMBL/GenBank/DDBJ whole genome shotgun (WGS) entry which is preliminary data.</text>
</comment>
<evidence type="ECO:0000259" key="1">
    <source>
        <dbReference type="PROSITE" id="PS50206"/>
    </source>
</evidence>
<sequence>MRYFVIALVTLATLSGIAFGVVDSVQQSRTKTYVTWESLEPDSWASAWLINRHIDPEAHIEIRPSGDALVDGIAFGVPKAQYKRTADQSTFQSLLTLVEDSDPTLHRMGELLATIETTAWYAGSDPLVNSVERHFRSMQDRHGRAYVPVGCYGEFFDTLYTELANDTEPNSLDQSLSQAIQKQGCKTAPALVQRVGARRVAELPIDQVLSEIATEKDVVFVDTREPAEYAKSHIPGAINIPMRDLTPNVYDRLKQADRVISYCVKDFRGYEVARLMLENGVTGAAVMKPHGLSGWKASGLPINEAGMSEQLASQQLSLCAKDRNVCGLN</sequence>
<evidence type="ECO:0000313" key="3">
    <source>
        <dbReference type="Proteomes" id="UP000626148"/>
    </source>
</evidence>
<accession>A0A918NF76</accession>
<organism evidence="2 3">
    <name type="scientific">Saccharospirillum salsuginis</name>
    <dbReference type="NCBI Taxonomy" id="418750"/>
    <lineage>
        <taxon>Bacteria</taxon>
        <taxon>Pseudomonadati</taxon>
        <taxon>Pseudomonadota</taxon>
        <taxon>Gammaproteobacteria</taxon>
        <taxon>Oceanospirillales</taxon>
        <taxon>Saccharospirillaceae</taxon>
        <taxon>Saccharospirillum</taxon>
    </lineage>
</organism>
<dbReference type="PROSITE" id="PS50206">
    <property type="entry name" value="RHODANESE_3"/>
    <property type="match status" value="1"/>
</dbReference>
<proteinExistence type="predicted"/>
<dbReference type="InterPro" id="IPR036873">
    <property type="entry name" value="Rhodanese-like_dom_sf"/>
</dbReference>
<gene>
    <name evidence="2" type="ORF">GCM10007392_36980</name>
</gene>
<dbReference type="InterPro" id="IPR018634">
    <property type="entry name" value="ChrB_C"/>
</dbReference>
<dbReference type="PANTHER" id="PTHR43031">
    <property type="entry name" value="FAD-DEPENDENT OXIDOREDUCTASE"/>
    <property type="match status" value="1"/>
</dbReference>
<reference evidence="2" key="1">
    <citation type="journal article" date="2014" name="Int. J. Syst. Evol. Microbiol.">
        <title>Complete genome sequence of Corynebacterium casei LMG S-19264T (=DSM 44701T), isolated from a smear-ripened cheese.</title>
        <authorList>
            <consortium name="US DOE Joint Genome Institute (JGI-PGF)"/>
            <person name="Walter F."/>
            <person name="Albersmeier A."/>
            <person name="Kalinowski J."/>
            <person name="Ruckert C."/>
        </authorList>
    </citation>
    <scope>NUCLEOTIDE SEQUENCE</scope>
    <source>
        <strain evidence="2">KCTC 22169</strain>
    </source>
</reference>
<dbReference type="AlphaFoldDB" id="A0A918NF76"/>
<dbReference type="CDD" id="cd00158">
    <property type="entry name" value="RHOD"/>
    <property type="match status" value="1"/>
</dbReference>
<dbReference type="PROSITE" id="PS00380">
    <property type="entry name" value="RHODANESE_1"/>
    <property type="match status" value="1"/>
</dbReference>
<dbReference type="Gene3D" id="3.40.250.10">
    <property type="entry name" value="Rhodanese-like domain"/>
    <property type="match status" value="1"/>
</dbReference>
<dbReference type="SUPFAM" id="SSF52821">
    <property type="entry name" value="Rhodanese/Cell cycle control phosphatase"/>
    <property type="match status" value="1"/>
</dbReference>
<dbReference type="InterPro" id="IPR001307">
    <property type="entry name" value="Thiosulphate_STrfase_CS"/>
</dbReference>
<evidence type="ECO:0000313" key="2">
    <source>
        <dbReference type="EMBL" id="GGX65965.1"/>
    </source>
</evidence>
<dbReference type="Pfam" id="PF00581">
    <property type="entry name" value="Rhodanese"/>
    <property type="match status" value="1"/>
</dbReference>
<dbReference type="EMBL" id="BMXR01000010">
    <property type="protein sequence ID" value="GGX65965.1"/>
    <property type="molecule type" value="Genomic_DNA"/>
</dbReference>
<keyword evidence="3" id="KW-1185">Reference proteome</keyword>
<feature type="domain" description="Rhodanese" evidence="1">
    <location>
        <begin position="214"/>
        <end position="304"/>
    </location>
</feature>
<dbReference type="Pfam" id="PF09828">
    <property type="entry name" value="ChrB_C"/>
    <property type="match status" value="1"/>
</dbReference>
<reference evidence="2" key="2">
    <citation type="submission" date="2020-09" db="EMBL/GenBank/DDBJ databases">
        <authorList>
            <person name="Sun Q."/>
            <person name="Kim S."/>
        </authorList>
    </citation>
    <scope>NUCLEOTIDE SEQUENCE</scope>
    <source>
        <strain evidence="2">KCTC 22169</strain>
    </source>
</reference>
<dbReference type="InterPro" id="IPR050229">
    <property type="entry name" value="GlpE_sulfurtransferase"/>
</dbReference>
<name>A0A918NF76_9GAMM</name>
<dbReference type="PANTHER" id="PTHR43031:SF1">
    <property type="entry name" value="PYRIDINE NUCLEOTIDE-DISULPHIDE OXIDOREDUCTASE"/>
    <property type="match status" value="1"/>
</dbReference>
<dbReference type="GO" id="GO:0004792">
    <property type="term" value="F:thiosulfate-cyanide sulfurtransferase activity"/>
    <property type="evidence" value="ECO:0007669"/>
    <property type="project" value="InterPro"/>
</dbReference>
<dbReference type="Proteomes" id="UP000626148">
    <property type="component" value="Unassembled WGS sequence"/>
</dbReference>
<dbReference type="InterPro" id="IPR001763">
    <property type="entry name" value="Rhodanese-like_dom"/>
</dbReference>